<reference evidence="2 3" key="1">
    <citation type="submission" date="2017-05" db="EMBL/GenBank/DDBJ databases">
        <authorList>
            <person name="Varghese N."/>
            <person name="Submissions S."/>
        </authorList>
    </citation>
    <scope>NUCLEOTIDE SEQUENCE [LARGE SCALE GENOMIC DNA]</scope>
    <source>
        <strain evidence="2 3">DSM 27040</strain>
    </source>
</reference>
<dbReference type="SUPFAM" id="SSF56925">
    <property type="entry name" value="OMPA-like"/>
    <property type="match status" value="1"/>
</dbReference>
<organism evidence="2 3">
    <name type="scientific">Saccharicrinis carchari</name>
    <dbReference type="NCBI Taxonomy" id="1168039"/>
    <lineage>
        <taxon>Bacteria</taxon>
        <taxon>Pseudomonadati</taxon>
        <taxon>Bacteroidota</taxon>
        <taxon>Bacteroidia</taxon>
        <taxon>Marinilabiliales</taxon>
        <taxon>Marinilabiliaceae</taxon>
        <taxon>Saccharicrinis</taxon>
    </lineage>
</organism>
<accession>A0A521CMN2</accession>
<evidence type="ECO:0000259" key="1">
    <source>
        <dbReference type="Pfam" id="PF19573"/>
    </source>
</evidence>
<name>A0A521CMN2_SACCC</name>
<evidence type="ECO:0000313" key="3">
    <source>
        <dbReference type="Proteomes" id="UP000319040"/>
    </source>
</evidence>
<evidence type="ECO:0000313" key="2">
    <source>
        <dbReference type="EMBL" id="SMO60635.1"/>
    </source>
</evidence>
<dbReference type="InterPro" id="IPR011250">
    <property type="entry name" value="OMP/PagP_B-barrel"/>
</dbReference>
<dbReference type="Gene3D" id="2.40.160.20">
    <property type="match status" value="1"/>
</dbReference>
<dbReference type="InterPro" id="IPR045743">
    <property type="entry name" value="DUF6089"/>
</dbReference>
<dbReference type="EMBL" id="FXTB01000003">
    <property type="protein sequence ID" value="SMO60635.1"/>
    <property type="molecule type" value="Genomic_DNA"/>
</dbReference>
<gene>
    <name evidence="2" type="ORF">SAMN06265379_103294</name>
</gene>
<dbReference type="AlphaFoldDB" id="A0A521CMN2"/>
<dbReference type="Pfam" id="PF19573">
    <property type="entry name" value="DUF6089"/>
    <property type="match status" value="1"/>
</dbReference>
<proteinExistence type="predicted"/>
<dbReference type="Proteomes" id="UP000319040">
    <property type="component" value="Unassembled WGS sequence"/>
</dbReference>
<sequence>MVFVTIYKVKLRLKVLCLFVGLFVTLSFGVAQDKLELGGFLGASYYLGDLNPHKQFYQPSLAFGGLARYVISDRYAIKGTVGMARLKGSYPDNGVKFPQGEVPYSFNRSVGDATLQMEFNFVSYDHAFLSSTNFTPYVALGVGSTVYKRFSTEIGKNSEQTVFILSLPFSIGVKYKINKWIRVGAEWSFRKTFVDDLDVVGLNLPINAEDPYGFNNEGNIHNNDLYSLASVHVTFSLFRRKTDCNSGF</sequence>
<feature type="domain" description="DUF6089" evidence="1">
    <location>
        <begin position="19"/>
        <end position="239"/>
    </location>
</feature>
<keyword evidence="3" id="KW-1185">Reference proteome</keyword>
<protein>
    <recommendedName>
        <fullName evidence="1">DUF6089 domain-containing protein</fullName>
    </recommendedName>
</protein>